<dbReference type="Proteomes" id="UP001162156">
    <property type="component" value="Unassembled WGS sequence"/>
</dbReference>
<dbReference type="EMBL" id="JANEYF010003533">
    <property type="protein sequence ID" value="KAJ8935686.1"/>
    <property type="molecule type" value="Genomic_DNA"/>
</dbReference>
<dbReference type="SUPFAM" id="SSF56672">
    <property type="entry name" value="DNA/RNA polymerases"/>
    <property type="match status" value="1"/>
</dbReference>
<dbReference type="CDD" id="cd01650">
    <property type="entry name" value="RT_nLTR_like"/>
    <property type="match status" value="1"/>
</dbReference>
<evidence type="ECO:0000313" key="3">
    <source>
        <dbReference type="Proteomes" id="UP001162156"/>
    </source>
</evidence>
<name>A0AAV8XB30_9CUCU</name>
<dbReference type="InterPro" id="IPR043502">
    <property type="entry name" value="DNA/RNA_pol_sf"/>
</dbReference>
<evidence type="ECO:0000259" key="1">
    <source>
        <dbReference type="PROSITE" id="PS50878"/>
    </source>
</evidence>
<evidence type="ECO:0000313" key="2">
    <source>
        <dbReference type="EMBL" id="KAJ8935686.1"/>
    </source>
</evidence>
<dbReference type="AlphaFoldDB" id="A0AAV8XB30"/>
<dbReference type="PANTHER" id="PTHR19446">
    <property type="entry name" value="REVERSE TRANSCRIPTASES"/>
    <property type="match status" value="1"/>
</dbReference>
<accession>A0AAV8XB30</accession>
<keyword evidence="3" id="KW-1185">Reference proteome</keyword>
<dbReference type="InterPro" id="IPR000477">
    <property type="entry name" value="RT_dom"/>
</dbReference>
<organism evidence="2 3">
    <name type="scientific">Rhamnusium bicolor</name>
    <dbReference type="NCBI Taxonomy" id="1586634"/>
    <lineage>
        <taxon>Eukaryota</taxon>
        <taxon>Metazoa</taxon>
        <taxon>Ecdysozoa</taxon>
        <taxon>Arthropoda</taxon>
        <taxon>Hexapoda</taxon>
        <taxon>Insecta</taxon>
        <taxon>Pterygota</taxon>
        <taxon>Neoptera</taxon>
        <taxon>Endopterygota</taxon>
        <taxon>Coleoptera</taxon>
        <taxon>Polyphaga</taxon>
        <taxon>Cucujiformia</taxon>
        <taxon>Chrysomeloidea</taxon>
        <taxon>Cerambycidae</taxon>
        <taxon>Lepturinae</taxon>
        <taxon>Rhagiini</taxon>
        <taxon>Rhamnusium</taxon>
    </lineage>
</organism>
<reference evidence="2" key="1">
    <citation type="journal article" date="2023" name="Insect Mol. Biol.">
        <title>Genome sequencing provides insights into the evolution of gene families encoding plant cell wall-degrading enzymes in longhorned beetles.</title>
        <authorList>
            <person name="Shin N.R."/>
            <person name="Okamura Y."/>
            <person name="Kirsch R."/>
            <person name="Pauchet Y."/>
        </authorList>
    </citation>
    <scope>NUCLEOTIDE SEQUENCE</scope>
    <source>
        <strain evidence="2">RBIC_L_NR</strain>
    </source>
</reference>
<dbReference type="PROSITE" id="PS50878">
    <property type="entry name" value="RT_POL"/>
    <property type="match status" value="1"/>
</dbReference>
<sequence length="184" mass="20535">MLQHMGTLAKTYLLGIFNDILVYSDIPEPLKKSVVTLIPKPGKDLADGDSHRPITLMSCITKTLERMIKFRLEYWLLKNNLLPDNQYGYKPGSGTTEATTHLVTDIQNSLTDNQCTAVVFIDIKNAYNNIDLKILSEKLQVINIPGRIIQVDGATDFGLYSSISIVIILGRDTDISCLQFVIFG</sequence>
<dbReference type="GO" id="GO:0071897">
    <property type="term" value="P:DNA biosynthetic process"/>
    <property type="evidence" value="ECO:0007669"/>
    <property type="project" value="UniProtKB-ARBA"/>
</dbReference>
<comment type="caution">
    <text evidence="2">The sequence shown here is derived from an EMBL/GenBank/DDBJ whole genome shotgun (WGS) entry which is preliminary data.</text>
</comment>
<gene>
    <name evidence="2" type="ORF">NQ314_012685</name>
</gene>
<dbReference type="Pfam" id="PF00078">
    <property type="entry name" value="RVT_1"/>
    <property type="match status" value="1"/>
</dbReference>
<feature type="domain" description="Reverse transcriptase" evidence="1">
    <location>
        <begin position="19"/>
        <end position="184"/>
    </location>
</feature>
<proteinExistence type="predicted"/>
<protein>
    <recommendedName>
        <fullName evidence="1">Reverse transcriptase domain-containing protein</fullName>
    </recommendedName>
</protein>